<feature type="compositionally biased region" description="Basic and acidic residues" evidence="1">
    <location>
        <begin position="84"/>
        <end position="104"/>
    </location>
</feature>
<keyword evidence="3" id="KW-1185">Reference proteome</keyword>
<sequence>MKPLAVDHSADLRPVLAFERDTQCGKAAKLIGNGGLMNRSEESAPVWSLLSGCPCARDRGGRIGAEGTLAGGPVTPVAGFARSGSRERLSELSRRRDAGRLHRV</sequence>
<dbReference type="EMBL" id="JAINUF010000008">
    <property type="protein sequence ID" value="KAJ8351452.1"/>
    <property type="molecule type" value="Genomic_DNA"/>
</dbReference>
<gene>
    <name evidence="2" type="ORF">SKAU_G00229280</name>
</gene>
<organism evidence="2 3">
    <name type="scientific">Synaphobranchus kaupii</name>
    <name type="common">Kaup's arrowtooth eel</name>
    <dbReference type="NCBI Taxonomy" id="118154"/>
    <lineage>
        <taxon>Eukaryota</taxon>
        <taxon>Metazoa</taxon>
        <taxon>Chordata</taxon>
        <taxon>Craniata</taxon>
        <taxon>Vertebrata</taxon>
        <taxon>Euteleostomi</taxon>
        <taxon>Actinopterygii</taxon>
        <taxon>Neopterygii</taxon>
        <taxon>Teleostei</taxon>
        <taxon>Anguilliformes</taxon>
        <taxon>Synaphobranchidae</taxon>
        <taxon>Synaphobranchus</taxon>
    </lineage>
</organism>
<dbReference type="AlphaFoldDB" id="A0A9Q1F592"/>
<feature type="region of interest" description="Disordered" evidence="1">
    <location>
        <begin position="76"/>
        <end position="104"/>
    </location>
</feature>
<evidence type="ECO:0000256" key="1">
    <source>
        <dbReference type="SAM" id="MobiDB-lite"/>
    </source>
</evidence>
<protein>
    <submittedName>
        <fullName evidence="2">Uncharacterized protein</fullName>
    </submittedName>
</protein>
<proteinExistence type="predicted"/>
<evidence type="ECO:0000313" key="2">
    <source>
        <dbReference type="EMBL" id="KAJ8351452.1"/>
    </source>
</evidence>
<accession>A0A9Q1F592</accession>
<dbReference type="Proteomes" id="UP001152622">
    <property type="component" value="Chromosome 8"/>
</dbReference>
<evidence type="ECO:0000313" key="3">
    <source>
        <dbReference type="Proteomes" id="UP001152622"/>
    </source>
</evidence>
<reference evidence="2" key="1">
    <citation type="journal article" date="2023" name="Science">
        <title>Genome structures resolve the early diversification of teleost fishes.</title>
        <authorList>
            <person name="Parey E."/>
            <person name="Louis A."/>
            <person name="Montfort J."/>
            <person name="Bouchez O."/>
            <person name="Roques C."/>
            <person name="Iampietro C."/>
            <person name="Lluch J."/>
            <person name="Castinel A."/>
            <person name="Donnadieu C."/>
            <person name="Desvignes T."/>
            <person name="Floi Bucao C."/>
            <person name="Jouanno E."/>
            <person name="Wen M."/>
            <person name="Mejri S."/>
            <person name="Dirks R."/>
            <person name="Jansen H."/>
            <person name="Henkel C."/>
            <person name="Chen W.J."/>
            <person name="Zahm M."/>
            <person name="Cabau C."/>
            <person name="Klopp C."/>
            <person name="Thompson A.W."/>
            <person name="Robinson-Rechavi M."/>
            <person name="Braasch I."/>
            <person name="Lecointre G."/>
            <person name="Bobe J."/>
            <person name="Postlethwait J.H."/>
            <person name="Berthelot C."/>
            <person name="Roest Crollius H."/>
            <person name="Guiguen Y."/>
        </authorList>
    </citation>
    <scope>NUCLEOTIDE SEQUENCE</scope>
    <source>
        <strain evidence="2">WJC10195</strain>
    </source>
</reference>
<name>A0A9Q1F592_SYNKA</name>
<comment type="caution">
    <text evidence="2">The sequence shown here is derived from an EMBL/GenBank/DDBJ whole genome shotgun (WGS) entry which is preliminary data.</text>
</comment>